<dbReference type="SMR" id="Q72BM9"/>
<dbReference type="PANTHER" id="PTHR43833">
    <property type="entry name" value="POTASSIUM CHANNEL PROTEIN 2-RELATED-RELATED"/>
    <property type="match status" value="1"/>
</dbReference>
<dbReference type="Proteomes" id="UP000002194">
    <property type="component" value="Chromosome"/>
</dbReference>
<dbReference type="InterPro" id="IPR036291">
    <property type="entry name" value="NAD(P)-bd_dom_sf"/>
</dbReference>
<dbReference type="OrthoDB" id="9781411at2"/>
<dbReference type="STRING" id="882.DVU_1606"/>
<dbReference type="InterPro" id="IPR006037">
    <property type="entry name" value="RCK_C"/>
</dbReference>
<feature type="domain" description="RCK C-terminal" evidence="4">
    <location>
        <begin position="266"/>
        <end position="350"/>
    </location>
</feature>
<organism evidence="5 6">
    <name type="scientific">Nitratidesulfovibrio vulgaris (strain ATCC 29579 / DSM 644 / CCUG 34227 / NCIMB 8303 / VKM B-1760 / Hildenborough)</name>
    <name type="common">Desulfovibrio vulgaris</name>
    <dbReference type="NCBI Taxonomy" id="882"/>
    <lineage>
        <taxon>Bacteria</taxon>
        <taxon>Pseudomonadati</taxon>
        <taxon>Thermodesulfobacteriota</taxon>
        <taxon>Desulfovibrionia</taxon>
        <taxon>Desulfovibrionales</taxon>
        <taxon>Desulfovibrionaceae</taxon>
        <taxon>Nitratidesulfovibrio</taxon>
    </lineage>
</organism>
<dbReference type="Pfam" id="PF02254">
    <property type="entry name" value="TrkA_N"/>
    <property type="match status" value="1"/>
</dbReference>
<dbReference type="KEGG" id="dvu:DVU_1606"/>
<dbReference type="GO" id="GO:0005886">
    <property type="term" value="C:plasma membrane"/>
    <property type="evidence" value="ECO:0007669"/>
    <property type="project" value="UniProtKB-SubCell"/>
</dbReference>
<evidence type="ECO:0000313" key="6">
    <source>
        <dbReference type="Proteomes" id="UP000002194"/>
    </source>
</evidence>
<dbReference type="EnsemblBacteria" id="AAS96084">
    <property type="protein sequence ID" value="AAS96084"/>
    <property type="gene ID" value="DVU_1606"/>
</dbReference>
<dbReference type="PATRIC" id="fig|882.5.peg.1481"/>
<keyword evidence="2" id="KW-0472">Membrane</keyword>
<keyword evidence="2" id="KW-0812">Transmembrane</keyword>
<dbReference type="PROSITE" id="PS51201">
    <property type="entry name" value="RCK_N"/>
    <property type="match status" value="1"/>
</dbReference>
<dbReference type="EMBL" id="AE017285">
    <property type="protein sequence ID" value="AAS96084.1"/>
    <property type="molecule type" value="Genomic_DNA"/>
</dbReference>
<evidence type="ECO:0000259" key="4">
    <source>
        <dbReference type="PROSITE" id="PS51202"/>
    </source>
</evidence>
<feature type="domain" description="RCK N-terminal" evidence="3">
    <location>
        <begin position="127"/>
        <end position="243"/>
    </location>
</feature>
<dbReference type="PANTHER" id="PTHR43833:SF9">
    <property type="entry name" value="POTASSIUM CHANNEL PROTEIN YUGO-RELATED"/>
    <property type="match status" value="1"/>
</dbReference>
<dbReference type="InterPro" id="IPR036721">
    <property type="entry name" value="RCK_C_sf"/>
</dbReference>
<sequence>MTTMRGRLPLSTRIYRLRNRFGSVWPLLIGQVSLLCVFICATLGYMYIEGWSAFDSFYMVVITLSTIGFGEVHPLSSQGRLLTTLVVFAGVGNFAFIIGAFSQLLVDGKLYRYMGRRRVLKAIAKLRDHCIVCGYGRIGSVVAKELMEEGVALVVIENDPAMIEALETEGILHLAGDATNDELLQAAGIERARALVAALSLDSANVYVVLSAHQINPSMTIVARASEPSHIGKLKLAGADRVFLPHHLGGLRMAQSILRPTVTSFIELAHTRSDLSIQMEELEIGDDSVLVGKTLIESGIRPQYNLIIIGVKRPDGTMHFNPESTYTLQARDTLIAVGFPENFKQFQEIL</sequence>
<dbReference type="GO" id="GO:0006813">
    <property type="term" value="P:potassium ion transport"/>
    <property type="evidence" value="ECO:0007669"/>
    <property type="project" value="InterPro"/>
</dbReference>
<keyword evidence="2" id="KW-1133">Transmembrane helix</keyword>
<evidence type="ECO:0000256" key="2">
    <source>
        <dbReference type="SAM" id="Phobius"/>
    </source>
</evidence>
<dbReference type="Pfam" id="PF07885">
    <property type="entry name" value="Ion_trans_2"/>
    <property type="match status" value="1"/>
</dbReference>
<dbReference type="InterPro" id="IPR013099">
    <property type="entry name" value="K_chnl_dom"/>
</dbReference>
<dbReference type="HOGENOM" id="CLU_050982_0_1_7"/>
<dbReference type="PROSITE" id="PS51202">
    <property type="entry name" value="RCK_C"/>
    <property type="match status" value="1"/>
</dbReference>
<protein>
    <submittedName>
        <fullName evidence="5">Potassium uptake protein, TrkA family</fullName>
    </submittedName>
</protein>
<dbReference type="Gene3D" id="3.30.70.1450">
    <property type="entry name" value="Regulator of K+ conductance, C-terminal domain"/>
    <property type="match status" value="1"/>
</dbReference>
<dbReference type="SUPFAM" id="SSF81324">
    <property type="entry name" value="Voltage-gated potassium channels"/>
    <property type="match status" value="1"/>
</dbReference>
<keyword evidence="6" id="KW-1185">Reference proteome</keyword>
<dbReference type="Gene3D" id="1.10.287.70">
    <property type="match status" value="1"/>
</dbReference>
<feature type="transmembrane region" description="Helical" evidence="2">
    <location>
        <begin position="81"/>
        <end position="106"/>
    </location>
</feature>
<comment type="subcellular location">
    <subcellularLocation>
        <location evidence="1">Cell membrane</location>
        <topology evidence="1">Multi-pass membrane protein</topology>
    </subcellularLocation>
</comment>
<dbReference type="Gene3D" id="3.40.50.720">
    <property type="entry name" value="NAD(P)-binding Rossmann-like Domain"/>
    <property type="match status" value="1"/>
</dbReference>
<dbReference type="DNASU" id="2796059"/>
<dbReference type="AlphaFoldDB" id="Q72BM9"/>
<dbReference type="InterPro" id="IPR050721">
    <property type="entry name" value="Trk_Ktr_HKT_K-transport"/>
</dbReference>
<dbReference type="SUPFAM" id="SSF51735">
    <property type="entry name" value="NAD(P)-binding Rossmann-fold domains"/>
    <property type="match status" value="1"/>
</dbReference>
<dbReference type="SUPFAM" id="SSF116726">
    <property type="entry name" value="TrkA C-terminal domain-like"/>
    <property type="match status" value="1"/>
</dbReference>
<dbReference type="InterPro" id="IPR003148">
    <property type="entry name" value="RCK_N"/>
</dbReference>
<evidence type="ECO:0000313" key="5">
    <source>
        <dbReference type="EMBL" id="AAS96084.1"/>
    </source>
</evidence>
<gene>
    <name evidence="5" type="ordered locus">DVU_1606</name>
</gene>
<dbReference type="PaxDb" id="882-DVU_1606"/>
<dbReference type="PhylomeDB" id="Q72BM9"/>
<name>Q72BM9_NITV2</name>
<dbReference type="eggNOG" id="COG1226">
    <property type="taxonomic scope" value="Bacteria"/>
</dbReference>
<dbReference type="GO" id="GO:0008324">
    <property type="term" value="F:monoatomic cation transmembrane transporter activity"/>
    <property type="evidence" value="ECO:0007669"/>
    <property type="project" value="InterPro"/>
</dbReference>
<feature type="transmembrane region" description="Helical" evidence="2">
    <location>
        <begin position="21"/>
        <end position="48"/>
    </location>
</feature>
<reference evidence="5 6" key="1">
    <citation type="journal article" date="2004" name="Nat. Biotechnol.">
        <title>The genome sequence of the anaerobic, sulfate-reducing bacterium Desulfovibrio vulgaris Hildenborough.</title>
        <authorList>
            <person name="Heidelberg J.F."/>
            <person name="Seshadri R."/>
            <person name="Haveman S.A."/>
            <person name="Hemme C.L."/>
            <person name="Paulsen I.T."/>
            <person name="Kolonay J.F."/>
            <person name="Eisen J.A."/>
            <person name="Ward N."/>
            <person name="Methe B."/>
            <person name="Brinkac L.M."/>
            <person name="Daugherty S.C."/>
            <person name="Deboy R.T."/>
            <person name="Dodson R.J."/>
            <person name="Durkin A.S."/>
            <person name="Madupu R."/>
            <person name="Nelson W.C."/>
            <person name="Sullivan S.A."/>
            <person name="Fouts D."/>
            <person name="Haft D.H."/>
            <person name="Selengut J."/>
            <person name="Peterson J.D."/>
            <person name="Davidsen T.M."/>
            <person name="Zafar N."/>
            <person name="Zhou L."/>
            <person name="Radune D."/>
            <person name="Dimitrov G."/>
            <person name="Hance M."/>
            <person name="Tran K."/>
            <person name="Khouri H."/>
            <person name="Gill J."/>
            <person name="Utterback T.R."/>
            <person name="Feldblyum T.V."/>
            <person name="Wall J.D."/>
            <person name="Voordouw G."/>
            <person name="Fraser C.M."/>
        </authorList>
    </citation>
    <scope>NUCLEOTIDE SEQUENCE [LARGE SCALE GENOMIC DNA]</scope>
    <source>
        <strain evidence="6">ATCC 29579 / DSM 644 / NCIMB 8303 / VKM B-1760 / Hildenborough</strain>
    </source>
</reference>
<dbReference type="Pfam" id="PF02080">
    <property type="entry name" value="TrkA_C"/>
    <property type="match status" value="1"/>
</dbReference>
<evidence type="ECO:0000256" key="1">
    <source>
        <dbReference type="ARBA" id="ARBA00004651"/>
    </source>
</evidence>
<evidence type="ECO:0000259" key="3">
    <source>
        <dbReference type="PROSITE" id="PS51201"/>
    </source>
</evidence>
<accession>Q72BM9</accession>
<proteinExistence type="predicted"/>